<dbReference type="CDD" id="cd18809">
    <property type="entry name" value="SF1_C_RecD"/>
    <property type="match status" value="1"/>
</dbReference>
<protein>
    <recommendedName>
        <fullName evidence="2">UvrD-like helicase C-terminal domain-containing protein</fullName>
    </recommendedName>
</protein>
<evidence type="ECO:0000259" key="2">
    <source>
        <dbReference type="Pfam" id="PF13538"/>
    </source>
</evidence>
<dbReference type="SUPFAM" id="SSF52540">
    <property type="entry name" value="P-loop containing nucleoside triphosphate hydrolases"/>
    <property type="match status" value="1"/>
</dbReference>
<evidence type="ECO:0000256" key="1">
    <source>
        <dbReference type="SAM" id="MobiDB-lite"/>
    </source>
</evidence>
<organism evidence="3 4">
    <name type="scientific">Microbacterium soli</name>
    <dbReference type="NCBI Taxonomy" id="446075"/>
    <lineage>
        <taxon>Bacteria</taxon>
        <taxon>Bacillati</taxon>
        <taxon>Actinomycetota</taxon>
        <taxon>Actinomycetes</taxon>
        <taxon>Micrococcales</taxon>
        <taxon>Microbacteriaceae</taxon>
        <taxon>Microbacterium</taxon>
    </lineage>
</organism>
<gene>
    <name evidence="3" type="ORF">GCM10022383_29190</name>
</gene>
<dbReference type="Gene3D" id="3.40.50.300">
    <property type="entry name" value="P-loop containing nucleotide triphosphate hydrolases"/>
    <property type="match status" value="1"/>
</dbReference>
<evidence type="ECO:0000313" key="4">
    <source>
        <dbReference type="Proteomes" id="UP001501591"/>
    </source>
</evidence>
<evidence type="ECO:0000313" key="3">
    <source>
        <dbReference type="EMBL" id="GAA3949715.1"/>
    </source>
</evidence>
<comment type="caution">
    <text evidence="3">The sequence shown here is derived from an EMBL/GenBank/DDBJ whole genome shotgun (WGS) entry which is preliminary data.</text>
</comment>
<dbReference type="InterPro" id="IPR027417">
    <property type="entry name" value="P-loop_NTPase"/>
</dbReference>
<feature type="domain" description="UvrD-like helicase C-terminal" evidence="2">
    <location>
        <begin position="5"/>
        <end position="44"/>
    </location>
</feature>
<feature type="region of interest" description="Disordered" evidence="1">
    <location>
        <begin position="164"/>
        <end position="188"/>
    </location>
</feature>
<dbReference type="EMBL" id="BAABCP010000003">
    <property type="protein sequence ID" value="GAA3949715.1"/>
    <property type="molecule type" value="Genomic_DNA"/>
</dbReference>
<dbReference type="InterPro" id="IPR027785">
    <property type="entry name" value="UvrD-like_helicase_C"/>
</dbReference>
<keyword evidence="4" id="KW-1185">Reference proteome</keyword>
<dbReference type="Proteomes" id="UP001501591">
    <property type="component" value="Unassembled WGS sequence"/>
</dbReference>
<accession>A0ABP7NPB8</accession>
<proteinExistence type="predicted"/>
<reference evidence="4" key="1">
    <citation type="journal article" date="2019" name="Int. J. Syst. Evol. Microbiol.">
        <title>The Global Catalogue of Microorganisms (GCM) 10K type strain sequencing project: providing services to taxonomists for standard genome sequencing and annotation.</title>
        <authorList>
            <consortium name="The Broad Institute Genomics Platform"/>
            <consortium name="The Broad Institute Genome Sequencing Center for Infectious Disease"/>
            <person name="Wu L."/>
            <person name="Ma J."/>
        </authorList>
    </citation>
    <scope>NUCLEOTIDE SEQUENCE [LARGE SCALE GENOMIC DNA]</scope>
    <source>
        <strain evidence="4">JCM 17024</strain>
    </source>
</reference>
<dbReference type="Pfam" id="PF13538">
    <property type="entry name" value="UvrD_C_2"/>
    <property type="match status" value="1"/>
</dbReference>
<sequence length="188" mass="21408">MGNLGYAVTAHRAQGSTVDAAHTVVHSPEVTRESLYVAMTRGRESKNNQIVRRYGFYWRYDTPAQLRLLGELWPLVNDRHNFLTPTKKPIGWDTDGKGRRRRVYDTLATPFDRLLRSGVLTSERTAELTAYRDSLNPAHIAREIDRIQQRLTWLAADKTRKLEAAELAKQPDPTAGVKPARTRKKQAS</sequence>
<name>A0ABP7NPB8_9MICO</name>